<accession>A0A4R7JIM3</accession>
<protein>
    <submittedName>
        <fullName evidence="3">PilZ domain-containing protein</fullName>
    </submittedName>
</protein>
<reference evidence="3 4" key="1">
    <citation type="submission" date="2019-03" db="EMBL/GenBank/DDBJ databases">
        <title>Genomic Encyclopedia of Type Strains, Phase IV (KMG-IV): sequencing the most valuable type-strain genomes for metagenomic binning, comparative biology and taxonomic classification.</title>
        <authorList>
            <person name="Goeker M."/>
        </authorList>
    </citation>
    <scope>NUCLEOTIDE SEQUENCE [LARGE SCALE GENOMIC DNA]</scope>
    <source>
        <strain evidence="3 4">DSM 15505</strain>
    </source>
</reference>
<dbReference type="RefSeq" id="WP_133736945.1">
    <property type="nucleotide sequence ID" value="NZ_SOAX01000007.1"/>
</dbReference>
<feature type="region of interest" description="Disordered" evidence="1">
    <location>
        <begin position="1"/>
        <end position="26"/>
    </location>
</feature>
<dbReference type="Pfam" id="PF07238">
    <property type="entry name" value="PilZ"/>
    <property type="match status" value="1"/>
</dbReference>
<dbReference type="SUPFAM" id="SSF141371">
    <property type="entry name" value="PilZ domain-like"/>
    <property type="match status" value="1"/>
</dbReference>
<dbReference type="Gene3D" id="2.40.10.220">
    <property type="entry name" value="predicted glycosyltransferase like domains"/>
    <property type="match status" value="1"/>
</dbReference>
<comment type="caution">
    <text evidence="3">The sequence shown here is derived from an EMBL/GenBank/DDBJ whole genome shotgun (WGS) entry which is preliminary data.</text>
</comment>
<proteinExistence type="predicted"/>
<name>A0A4R7JIM3_9GAMM</name>
<keyword evidence="4" id="KW-1185">Reference proteome</keyword>
<organism evidence="3 4">
    <name type="scientific">Halospina denitrificans</name>
    <dbReference type="NCBI Taxonomy" id="332522"/>
    <lineage>
        <taxon>Bacteria</taxon>
        <taxon>Pseudomonadati</taxon>
        <taxon>Pseudomonadota</taxon>
        <taxon>Gammaproteobacteria</taxon>
        <taxon>Halospina</taxon>
    </lineage>
</organism>
<dbReference type="Proteomes" id="UP000295830">
    <property type="component" value="Unassembled WGS sequence"/>
</dbReference>
<evidence type="ECO:0000313" key="3">
    <source>
        <dbReference type="EMBL" id="TDT37750.1"/>
    </source>
</evidence>
<evidence type="ECO:0000313" key="4">
    <source>
        <dbReference type="Proteomes" id="UP000295830"/>
    </source>
</evidence>
<evidence type="ECO:0000259" key="2">
    <source>
        <dbReference type="Pfam" id="PF07238"/>
    </source>
</evidence>
<sequence>MEYGKTDSSFNQSSLRPEPGRRRSFRRCPEGMTAEIEIEGAGKTCQCQVVDLSPHGLGCLDCDASAELPENANLIVWLTHAEDELLPVIGRVVHRHDYGSFRHLGIEFEPEGAEMVGIGSLV</sequence>
<gene>
    <name evidence="3" type="ORF">DES49_2710</name>
</gene>
<dbReference type="GO" id="GO:0035438">
    <property type="term" value="F:cyclic-di-GMP binding"/>
    <property type="evidence" value="ECO:0007669"/>
    <property type="project" value="InterPro"/>
</dbReference>
<evidence type="ECO:0000256" key="1">
    <source>
        <dbReference type="SAM" id="MobiDB-lite"/>
    </source>
</evidence>
<dbReference type="InterPro" id="IPR009875">
    <property type="entry name" value="PilZ_domain"/>
</dbReference>
<dbReference type="EMBL" id="SOAX01000007">
    <property type="protein sequence ID" value="TDT37750.1"/>
    <property type="molecule type" value="Genomic_DNA"/>
</dbReference>
<feature type="domain" description="PilZ" evidence="2">
    <location>
        <begin position="21"/>
        <end position="110"/>
    </location>
</feature>
<dbReference type="AlphaFoldDB" id="A0A4R7JIM3"/>
<feature type="compositionally biased region" description="Polar residues" evidence="1">
    <location>
        <begin position="1"/>
        <end position="15"/>
    </location>
</feature>